<dbReference type="InterPro" id="IPR043993">
    <property type="entry name" value="T4SS_pilin"/>
</dbReference>
<protein>
    <submittedName>
        <fullName evidence="2">Uncharacterized protein</fullName>
    </submittedName>
</protein>
<dbReference type="RefSeq" id="WP_203906821.1">
    <property type="nucleotide sequence ID" value="NZ_BONY01000004.1"/>
</dbReference>
<evidence type="ECO:0000313" key="3">
    <source>
        <dbReference type="Proteomes" id="UP000612899"/>
    </source>
</evidence>
<keyword evidence="1" id="KW-0812">Transmembrane</keyword>
<proteinExistence type="predicted"/>
<dbReference type="EMBL" id="BONY01000004">
    <property type="protein sequence ID" value="GIH02899.1"/>
    <property type="molecule type" value="Genomic_DNA"/>
</dbReference>
<keyword evidence="1" id="KW-0472">Membrane</keyword>
<dbReference type="Pfam" id="PF18895">
    <property type="entry name" value="T4SS_pilin"/>
    <property type="match status" value="1"/>
</dbReference>
<accession>A0A8J3Q3Q9</accession>
<dbReference type="AlphaFoldDB" id="A0A8J3Q3Q9"/>
<evidence type="ECO:0000256" key="1">
    <source>
        <dbReference type="SAM" id="Phobius"/>
    </source>
</evidence>
<gene>
    <name evidence="2" type="ORF">Rhe02_09660</name>
</gene>
<comment type="caution">
    <text evidence="2">The sequence shown here is derived from an EMBL/GenBank/DDBJ whole genome shotgun (WGS) entry which is preliminary data.</text>
</comment>
<keyword evidence="3" id="KW-1185">Reference proteome</keyword>
<organism evidence="2 3">
    <name type="scientific">Rhizocola hellebori</name>
    <dbReference type="NCBI Taxonomy" id="1392758"/>
    <lineage>
        <taxon>Bacteria</taxon>
        <taxon>Bacillati</taxon>
        <taxon>Actinomycetota</taxon>
        <taxon>Actinomycetes</taxon>
        <taxon>Micromonosporales</taxon>
        <taxon>Micromonosporaceae</taxon>
        <taxon>Rhizocola</taxon>
    </lineage>
</organism>
<name>A0A8J3Q3Q9_9ACTN</name>
<keyword evidence="1" id="KW-1133">Transmembrane helix</keyword>
<evidence type="ECO:0000313" key="2">
    <source>
        <dbReference type="EMBL" id="GIH02899.1"/>
    </source>
</evidence>
<feature type="transmembrane region" description="Helical" evidence="1">
    <location>
        <begin position="36"/>
        <end position="59"/>
    </location>
</feature>
<sequence>MHTFQIINSVLSDLSAFAPDPGGGTDNRLADVIKGITSWIMGILAVVATMFLTVGGLRYMSAGGDPSQVEAAKGNFKSALVGYALAVLAPVILGILASILGGPQ</sequence>
<feature type="transmembrane region" description="Helical" evidence="1">
    <location>
        <begin position="80"/>
        <end position="101"/>
    </location>
</feature>
<reference evidence="2" key="1">
    <citation type="submission" date="2021-01" db="EMBL/GenBank/DDBJ databases">
        <title>Whole genome shotgun sequence of Rhizocola hellebori NBRC 109834.</title>
        <authorList>
            <person name="Komaki H."/>
            <person name="Tamura T."/>
        </authorList>
    </citation>
    <scope>NUCLEOTIDE SEQUENCE</scope>
    <source>
        <strain evidence="2">NBRC 109834</strain>
    </source>
</reference>
<dbReference type="Proteomes" id="UP000612899">
    <property type="component" value="Unassembled WGS sequence"/>
</dbReference>